<keyword evidence="4 6" id="KW-1133">Transmembrane helix</keyword>
<evidence type="ECO:0000256" key="3">
    <source>
        <dbReference type="ARBA" id="ARBA00022692"/>
    </source>
</evidence>
<keyword evidence="5 6" id="KW-0472">Membrane</keyword>
<evidence type="ECO:0000256" key="4">
    <source>
        <dbReference type="ARBA" id="ARBA00022989"/>
    </source>
</evidence>
<dbReference type="Pfam" id="PF03626">
    <property type="entry name" value="COX4_pro"/>
    <property type="match status" value="1"/>
</dbReference>
<name>A0AAU7DNN5_9BACT</name>
<keyword evidence="2" id="KW-1003">Cell membrane</keyword>
<organism evidence="7">
    <name type="scientific">Telmatobacter sp. DSM 110680</name>
    <dbReference type="NCBI Taxonomy" id="3036704"/>
    <lineage>
        <taxon>Bacteria</taxon>
        <taxon>Pseudomonadati</taxon>
        <taxon>Acidobacteriota</taxon>
        <taxon>Terriglobia</taxon>
        <taxon>Terriglobales</taxon>
        <taxon>Acidobacteriaceae</taxon>
        <taxon>Telmatobacter</taxon>
    </lineage>
</organism>
<evidence type="ECO:0000256" key="6">
    <source>
        <dbReference type="SAM" id="Phobius"/>
    </source>
</evidence>
<comment type="subcellular location">
    <subcellularLocation>
        <location evidence="1">Cell membrane</location>
        <topology evidence="1">Multi-pass membrane protein</topology>
    </subcellularLocation>
</comment>
<dbReference type="AlphaFoldDB" id="A0AAU7DNN5"/>
<sequence>MSAPHDKDFESIEEHEHEHHIVSPRIYLAIVGILLVMTATTVGVSYIDLGLFNPIVALAIAAFKMVLVVLFFMHVKYSTKLTKLTVGAGLFTFLILIGMTLSDYFTRAWGRW</sequence>
<accession>A0AAU7DNN5</accession>
<gene>
    <name evidence="7" type="ORF">P8935_10620</name>
</gene>
<dbReference type="RefSeq" id="WP_348264968.1">
    <property type="nucleotide sequence ID" value="NZ_CP121196.1"/>
</dbReference>
<evidence type="ECO:0000256" key="1">
    <source>
        <dbReference type="ARBA" id="ARBA00004651"/>
    </source>
</evidence>
<dbReference type="NCBIfam" id="TIGR02229">
    <property type="entry name" value="caa3_sub_IV"/>
    <property type="match status" value="1"/>
</dbReference>
<dbReference type="InterPro" id="IPR011743">
    <property type="entry name" value="Caa3_sub_IV"/>
</dbReference>
<proteinExistence type="predicted"/>
<protein>
    <submittedName>
        <fullName evidence="7">Cytochrome C oxidase subunit IV family protein</fullName>
    </submittedName>
</protein>
<dbReference type="EMBL" id="CP121196">
    <property type="protein sequence ID" value="XBH19747.1"/>
    <property type="molecule type" value="Genomic_DNA"/>
</dbReference>
<dbReference type="GO" id="GO:0005886">
    <property type="term" value="C:plasma membrane"/>
    <property type="evidence" value="ECO:0007669"/>
    <property type="project" value="UniProtKB-SubCell"/>
</dbReference>
<evidence type="ECO:0000256" key="2">
    <source>
        <dbReference type="ARBA" id="ARBA00022475"/>
    </source>
</evidence>
<evidence type="ECO:0000256" key="5">
    <source>
        <dbReference type="ARBA" id="ARBA00023136"/>
    </source>
</evidence>
<feature type="transmembrane region" description="Helical" evidence="6">
    <location>
        <begin position="26"/>
        <end position="46"/>
    </location>
</feature>
<evidence type="ECO:0000313" key="7">
    <source>
        <dbReference type="EMBL" id="XBH19747.1"/>
    </source>
</evidence>
<keyword evidence="3 6" id="KW-0812">Transmembrane</keyword>
<feature type="transmembrane region" description="Helical" evidence="6">
    <location>
        <begin position="52"/>
        <end position="72"/>
    </location>
</feature>
<feature type="transmembrane region" description="Helical" evidence="6">
    <location>
        <begin position="84"/>
        <end position="105"/>
    </location>
</feature>
<reference evidence="7" key="1">
    <citation type="submission" date="2023-03" db="EMBL/GenBank/DDBJ databases">
        <title>Edaphobacter sp.</title>
        <authorList>
            <person name="Huber K.J."/>
            <person name="Papendorf J."/>
            <person name="Pilke C."/>
            <person name="Bunk B."/>
            <person name="Sproeer C."/>
            <person name="Pester M."/>
        </authorList>
    </citation>
    <scope>NUCLEOTIDE SEQUENCE</scope>
    <source>
        <strain evidence="7">DSM 110680</strain>
    </source>
</reference>
<dbReference type="InterPro" id="IPR005171">
    <property type="entry name" value="Cyt_c_oxidase_su4_prok"/>
</dbReference>